<evidence type="ECO:0000313" key="2">
    <source>
        <dbReference type="Proteomes" id="UP000501690"/>
    </source>
</evidence>
<sequence>MTARLLLLLRRRRRGGGGLWTLLVRVDGVRCWCENGGCLGSFSFMVAAWCGGGCVHDVAADVRTVIAMMVALRRRWKGMVVAA</sequence>
<dbReference type="AlphaFoldDB" id="A0A4D6NLP8"/>
<keyword evidence="2" id="KW-1185">Reference proteome</keyword>
<reference evidence="1 2" key="1">
    <citation type="submission" date="2019-04" db="EMBL/GenBank/DDBJ databases">
        <title>An improved genome assembly and genetic linkage map for asparagus bean, Vigna unguiculata ssp. sesquipedialis.</title>
        <authorList>
            <person name="Xia Q."/>
            <person name="Zhang R."/>
            <person name="Dong Y."/>
        </authorList>
    </citation>
    <scope>NUCLEOTIDE SEQUENCE [LARGE SCALE GENOMIC DNA]</scope>
    <source>
        <tissue evidence="1">Leaf</tissue>
    </source>
</reference>
<protein>
    <submittedName>
        <fullName evidence="1">Uncharacterized protein</fullName>
    </submittedName>
</protein>
<dbReference type="EMBL" id="CP039355">
    <property type="protein sequence ID" value="QCE14566.1"/>
    <property type="molecule type" value="Genomic_DNA"/>
</dbReference>
<dbReference type="Proteomes" id="UP000501690">
    <property type="component" value="Linkage Group LG11"/>
</dbReference>
<gene>
    <name evidence="1" type="ORF">DEO72_LG11g1569</name>
</gene>
<name>A0A4D6NLP8_VIGUN</name>
<evidence type="ECO:0000313" key="1">
    <source>
        <dbReference type="EMBL" id="QCE14566.1"/>
    </source>
</evidence>
<proteinExistence type="predicted"/>
<accession>A0A4D6NLP8</accession>
<organism evidence="1 2">
    <name type="scientific">Vigna unguiculata</name>
    <name type="common">Cowpea</name>
    <dbReference type="NCBI Taxonomy" id="3917"/>
    <lineage>
        <taxon>Eukaryota</taxon>
        <taxon>Viridiplantae</taxon>
        <taxon>Streptophyta</taxon>
        <taxon>Embryophyta</taxon>
        <taxon>Tracheophyta</taxon>
        <taxon>Spermatophyta</taxon>
        <taxon>Magnoliopsida</taxon>
        <taxon>eudicotyledons</taxon>
        <taxon>Gunneridae</taxon>
        <taxon>Pentapetalae</taxon>
        <taxon>rosids</taxon>
        <taxon>fabids</taxon>
        <taxon>Fabales</taxon>
        <taxon>Fabaceae</taxon>
        <taxon>Papilionoideae</taxon>
        <taxon>50 kb inversion clade</taxon>
        <taxon>NPAAA clade</taxon>
        <taxon>indigoferoid/millettioid clade</taxon>
        <taxon>Phaseoleae</taxon>
        <taxon>Vigna</taxon>
    </lineage>
</organism>